<evidence type="ECO:0000313" key="3">
    <source>
        <dbReference type="Proteomes" id="UP001176941"/>
    </source>
</evidence>
<dbReference type="EMBL" id="OX459940">
    <property type="protein sequence ID" value="CAI9175111.1"/>
    <property type="molecule type" value="Genomic_DNA"/>
</dbReference>
<keyword evidence="3" id="KW-1185">Reference proteome</keyword>
<gene>
    <name evidence="2" type="ORF">MRATA1EN1_LOCUS24073</name>
</gene>
<name>A0ABN8ZSD0_RANTA</name>
<sequence length="252" mass="26748">MTKKTQRRPVTYPRLHRLSLAEPREPSAVLVQSPRLSPAETETSLCLRSAALSGTLTETQGRGAPRPQEALSLRLRGGLLGWGPASLTWIGRPTLLLRPGFRAGCQGHPDKRCLSGAHLARGCGGHSHQSRSRQAGPVPAPPQRSRPPGRATAVRSTPSHPQPSGAGLGPWRSRRGGQGPSRDPAGPGSGSQPAPKPCSRKAVPGAWGKQDLRLPSLGTPGSSDALQLLHVSAAPTWTDTHTYARRMHIQCK</sequence>
<organism evidence="2 3">
    <name type="scientific">Rangifer tarandus platyrhynchus</name>
    <name type="common">Svalbard reindeer</name>
    <dbReference type="NCBI Taxonomy" id="3082113"/>
    <lineage>
        <taxon>Eukaryota</taxon>
        <taxon>Metazoa</taxon>
        <taxon>Chordata</taxon>
        <taxon>Craniata</taxon>
        <taxon>Vertebrata</taxon>
        <taxon>Euteleostomi</taxon>
        <taxon>Mammalia</taxon>
        <taxon>Eutheria</taxon>
        <taxon>Laurasiatheria</taxon>
        <taxon>Artiodactyla</taxon>
        <taxon>Ruminantia</taxon>
        <taxon>Pecora</taxon>
        <taxon>Cervidae</taxon>
        <taxon>Odocoileinae</taxon>
        <taxon>Rangifer</taxon>
    </lineage>
</organism>
<proteinExistence type="predicted"/>
<evidence type="ECO:0000256" key="1">
    <source>
        <dbReference type="SAM" id="MobiDB-lite"/>
    </source>
</evidence>
<accession>A0ABN8ZSD0</accession>
<protein>
    <submittedName>
        <fullName evidence="2">Uncharacterized protein</fullName>
    </submittedName>
</protein>
<feature type="compositionally biased region" description="Low complexity" evidence="1">
    <location>
        <begin position="184"/>
        <end position="193"/>
    </location>
</feature>
<feature type="region of interest" description="Disordered" evidence="1">
    <location>
        <begin position="121"/>
        <end position="204"/>
    </location>
</feature>
<dbReference type="Proteomes" id="UP001176941">
    <property type="component" value="Chromosome 4"/>
</dbReference>
<reference evidence="2" key="1">
    <citation type="submission" date="2023-04" db="EMBL/GenBank/DDBJ databases">
        <authorList>
            <consortium name="ELIXIR-Norway"/>
        </authorList>
    </citation>
    <scope>NUCLEOTIDE SEQUENCE [LARGE SCALE GENOMIC DNA]</scope>
</reference>
<evidence type="ECO:0000313" key="2">
    <source>
        <dbReference type="EMBL" id="CAI9175111.1"/>
    </source>
</evidence>